<dbReference type="InterPro" id="IPR047057">
    <property type="entry name" value="MerR_fam"/>
</dbReference>
<dbReference type="EMBL" id="JBHSFP010000001">
    <property type="protein sequence ID" value="MFC4529380.1"/>
    <property type="molecule type" value="Genomic_DNA"/>
</dbReference>
<keyword evidence="1" id="KW-0238">DNA-binding</keyword>
<comment type="caution">
    <text evidence="4">The sequence shown here is derived from an EMBL/GenBank/DDBJ whole genome shotgun (WGS) entry which is preliminary data.</text>
</comment>
<dbReference type="RefSeq" id="WP_380835849.1">
    <property type="nucleotide sequence ID" value="NZ_JBHSFP010000001.1"/>
</dbReference>
<dbReference type="Proteomes" id="UP001596004">
    <property type="component" value="Unassembled WGS sequence"/>
</dbReference>
<dbReference type="PANTHER" id="PTHR30204:SF97">
    <property type="entry name" value="MERR FAMILY REGULATORY PROTEIN"/>
    <property type="match status" value="1"/>
</dbReference>
<feature type="region of interest" description="Disordered" evidence="2">
    <location>
        <begin position="1"/>
        <end position="22"/>
    </location>
</feature>
<protein>
    <submittedName>
        <fullName evidence="4">MerR family transcriptional regulator</fullName>
    </submittedName>
</protein>
<dbReference type="CDD" id="cd01104">
    <property type="entry name" value="HTH_MlrA-CarA"/>
    <property type="match status" value="1"/>
</dbReference>
<evidence type="ECO:0000313" key="5">
    <source>
        <dbReference type="Proteomes" id="UP001596004"/>
    </source>
</evidence>
<evidence type="ECO:0000259" key="3">
    <source>
        <dbReference type="PROSITE" id="PS50937"/>
    </source>
</evidence>
<dbReference type="Pfam" id="PF13411">
    <property type="entry name" value="MerR_1"/>
    <property type="match status" value="1"/>
</dbReference>
<dbReference type="PANTHER" id="PTHR30204">
    <property type="entry name" value="REDOX-CYCLING DRUG-SENSING TRANSCRIPTIONAL ACTIVATOR SOXR"/>
    <property type="match status" value="1"/>
</dbReference>
<gene>
    <name evidence="4" type="ORF">ACFO60_01295</name>
</gene>
<dbReference type="Gene3D" id="1.10.1240.10">
    <property type="entry name" value="Methionine synthase domain"/>
    <property type="match status" value="1"/>
</dbReference>
<dbReference type="InterPro" id="IPR009061">
    <property type="entry name" value="DNA-bd_dom_put_sf"/>
</dbReference>
<name>A0ABV9C9M8_9ACTN</name>
<reference evidence="5" key="1">
    <citation type="journal article" date="2019" name="Int. J. Syst. Evol. Microbiol.">
        <title>The Global Catalogue of Microorganisms (GCM) 10K type strain sequencing project: providing services to taxonomists for standard genome sequencing and annotation.</title>
        <authorList>
            <consortium name="The Broad Institute Genomics Platform"/>
            <consortium name="The Broad Institute Genome Sequencing Center for Infectious Disease"/>
            <person name="Wu L."/>
            <person name="Ma J."/>
        </authorList>
    </citation>
    <scope>NUCLEOTIDE SEQUENCE [LARGE SCALE GENOMIC DNA]</scope>
    <source>
        <strain evidence="5">CGMCC 4.7132</strain>
    </source>
</reference>
<keyword evidence="5" id="KW-1185">Reference proteome</keyword>
<dbReference type="InterPro" id="IPR000551">
    <property type="entry name" value="MerR-type_HTH_dom"/>
</dbReference>
<proteinExistence type="predicted"/>
<dbReference type="InterPro" id="IPR036594">
    <property type="entry name" value="Meth_synthase_dom"/>
</dbReference>
<accession>A0ABV9C9M8</accession>
<evidence type="ECO:0000313" key="4">
    <source>
        <dbReference type="EMBL" id="MFC4529380.1"/>
    </source>
</evidence>
<dbReference type="Gene3D" id="1.10.1660.10">
    <property type="match status" value="1"/>
</dbReference>
<feature type="compositionally biased region" description="Pro residues" evidence="2">
    <location>
        <begin position="123"/>
        <end position="140"/>
    </location>
</feature>
<feature type="domain" description="HTH merR-type" evidence="3">
    <location>
        <begin position="40"/>
        <end position="109"/>
    </location>
</feature>
<feature type="region of interest" description="Disordered" evidence="2">
    <location>
        <begin position="103"/>
        <end position="189"/>
    </location>
</feature>
<dbReference type="PROSITE" id="PS50937">
    <property type="entry name" value="HTH_MERR_2"/>
    <property type="match status" value="1"/>
</dbReference>
<sequence>MTTDEGGKSTSGHARGIGGVEAADGAVRGERIPFEDVEAGYGIGAVARRLGVPAPTLRTWNLRYGIGPSRRSPGGHRRYDDADLRRLEEMKRLIHAGVPPADAARQALRHQPPPPVEPDHPRIPVPRVEPTPRSAPPPAPGHALPTAPTAVPDHERQPRPRSARSRVPRPAPAPAADTGTTPTPGPPSVARLARAALALDGPTVSETLRFALHAHGVIWTWERLVRPAFATIFRKQEQTGGGIDVEHLFSDLLQVAFAEHAVRKPRPDHRLYPRPVLLACAEEEQHTLPASALAAALGELTVETRMLGARTPYTALADAIRKLGPAVVFVWSQQPETGDPAPLSRLPGLKPAYHLVVGGPGWTTDLPPAITRVSTLQEAVTTALAFLR</sequence>
<evidence type="ECO:0000256" key="1">
    <source>
        <dbReference type="ARBA" id="ARBA00023125"/>
    </source>
</evidence>
<dbReference type="SMART" id="SM00422">
    <property type="entry name" value="HTH_MERR"/>
    <property type="match status" value="1"/>
</dbReference>
<feature type="compositionally biased region" description="Low complexity" evidence="2">
    <location>
        <begin position="174"/>
        <end position="189"/>
    </location>
</feature>
<dbReference type="Gene3D" id="3.40.50.280">
    <property type="entry name" value="Cobalamin-binding domain"/>
    <property type="match status" value="1"/>
</dbReference>
<dbReference type="SUPFAM" id="SSF46955">
    <property type="entry name" value="Putative DNA-binding domain"/>
    <property type="match status" value="1"/>
</dbReference>
<organism evidence="4 5">
    <name type="scientific">Sphaerisporangium dianthi</name>
    <dbReference type="NCBI Taxonomy" id="1436120"/>
    <lineage>
        <taxon>Bacteria</taxon>
        <taxon>Bacillati</taxon>
        <taxon>Actinomycetota</taxon>
        <taxon>Actinomycetes</taxon>
        <taxon>Streptosporangiales</taxon>
        <taxon>Streptosporangiaceae</taxon>
        <taxon>Sphaerisporangium</taxon>
    </lineage>
</organism>
<evidence type="ECO:0000256" key="2">
    <source>
        <dbReference type="SAM" id="MobiDB-lite"/>
    </source>
</evidence>
<feature type="compositionally biased region" description="Polar residues" evidence="2">
    <location>
        <begin position="1"/>
        <end position="12"/>
    </location>
</feature>